<name>X0GK09_FUSOX</name>
<dbReference type="HOGENOM" id="CLU_2542670_0_0_1"/>
<protein>
    <submittedName>
        <fullName evidence="1">Uncharacterized protein</fullName>
    </submittedName>
</protein>
<evidence type="ECO:0000313" key="1">
    <source>
        <dbReference type="EMBL" id="EXL63967.1"/>
    </source>
</evidence>
<accession>X0GK09</accession>
<reference evidence="1" key="1">
    <citation type="submission" date="2011-11" db="EMBL/GenBank/DDBJ databases">
        <title>The Genome Sequence of Fusarium oxysporum PHW808.</title>
        <authorList>
            <consortium name="The Broad Institute Genome Sequencing Platform"/>
            <person name="Ma L.-J."/>
            <person name="Gale L.R."/>
            <person name="Schwartz D.C."/>
            <person name="Zhou S."/>
            <person name="Corby-Kistler H."/>
            <person name="Young S.K."/>
            <person name="Zeng Q."/>
            <person name="Gargeya S."/>
            <person name="Fitzgerald M."/>
            <person name="Haas B."/>
            <person name="Abouelleil A."/>
            <person name="Alvarado L."/>
            <person name="Arachchi H.M."/>
            <person name="Berlin A."/>
            <person name="Brown A."/>
            <person name="Chapman S.B."/>
            <person name="Chen Z."/>
            <person name="Dunbar C."/>
            <person name="Freedman E."/>
            <person name="Gearin G."/>
            <person name="Goldberg J."/>
            <person name="Griggs A."/>
            <person name="Gujja S."/>
            <person name="Heiman D."/>
            <person name="Howarth C."/>
            <person name="Larson L."/>
            <person name="Lui A."/>
            <person name="MacDonald P.J.P."/>
            <person name="Montmayeur A."/>
            <person name="Murphy C."/>
            <person name="Neiman D."/>
            <person name="Pearson M."/>
            <person name="Priest M."/>
            <person name="Roberts A."/>
            <person name="Saif S."/>
            <person name="Shea T."/>
            <person name="Shenoy N."/>
            <person name="Sisk P."/>
            <person name="Stolte C."/>
            <person name="Sykes S."/>
            <person name="Wortman J."/>
            <person name="Nusbaum C."/>
            <person name="Birren B."/>
        </authorList>
    </citation>
    <scope>NUCLEOTIDE SEQUENCE [LARGE SCALE GENOMIC DNA]</scope>
    <source>
        <strain evidence="1">54008</strain>
    </source>
</reference>
<dbReference type="AlphaFoldDB" id="X0GK09"/>
<sequence>MHAPHDMNGGIRAFRGPPESCRGQWLQHIIQSPSGGYLTGGNGRMRNARCLQCELSAGITPYLGELTMQVCLRRRRVFFRQLG</sequence>
<dbReference type="Proteomes" id="UP000030676">
    <property type="component" value="Unassembled WGS sequence"/>
</dbReference>
<gene>
    <name evidence="1" type="ORF">FOPG_19763</name>
</gene>
<proteinExistence type="predicted"/>
<reference evidence="1" key="2">
    <citation type="submission" date="2014-03" db="EMBL/GenBank/DDBJ databases">
        <title>The Genome Annotation of Fusarium oxysporum PHW808.</title>
        <authorList>
            <consortium name="The Broad Institute Genomics Platform"/>
            <person name="Ma L.-J."/>
            <person name="Corby-Kistler H."/>
            <person name="Broz K."/>
            <person name="Gale L.R."/>
            <person name="Jonkers W."/>
            <person name="O'Donnell K."/>
            <person name="Ploetz R."/>
            <person name="Steinberg C."/>
            <person name="Schwartz D.C."/>
            <person name="VanEtten H."/>
            <person name="Zhou S."/>
            <person name="Young S.K."/>
            <person name="Zeng Q."/>
            <person name="Gargeya S."/>
            <person name="Fitzgerald M."/>
            <person name="Abouelleil A."/>
            <person name="Alvarado L."/>
            <person name="Chapman S.B."/>
            <person name="Gainer-Dewar J."/>
            <person name="Goldberg J."/>
            <person name="Griggs A."/>
            <person name="Gujja S."/>
            <person name="Hansen M."/>
            <person name="Howarth C."/>
            <person name="Imamovic A."/>
            <person name="Ireland A."/>
            <person name="Larimer J."/>
            <person name="McCowan C."/>
            <person name="Murphy C."/>
            <person name="Pearson M."/>
            <person name="Poon T.W."/>
            <person name="Priest M."/>
            <person name="Roberts A."/>
            <person name="Saif S."/>
            <person name="Shea T."/>
            <person name="Sykes S."/>
            <person name="Wortman J."/>
            <person name="Nusbaum C."/>
            <person name="Birren B."/>
        </authorList>
    </citation>
    <scope>NUCLEOTIDE SEQUENCE</scope>
    <source>
        <strain evidence="1">54008</strain>
    </source>
</reference>
<organism evidence="1">
    <name type="scientific">Fusarium oxysporum f. sp. conglutinans race 2 54008</name>
    <dbReference type="NCBI Taxonomy" id="1089457"/>
    <lineage>
        <taxon>Eukaryota</taxon>
        <taxon>Fungi</taxon>
        <taxon>Dikarya</taxon>
        <taxon>Ascomycota</taxon>
        <taxon>Pezizomycotina</taxon>
        <taxon>Sordariomycetes</taxon>
        <taxon>Hypocreomycetidae</taxon>
        <taxon>Hypocreales</taxon>
        <taxon>Nectriaceae</taxon>
        <taxon>Fusarium</taxon>
        <taxon>Fusarium oxysporum species complex</taxon>
    </lineage>
</organism>
<dbReference type="EMBL" id="KK034513">
    <property type="protein sequence ID" value="EXL63967.1"/>
    <property type="molecule type" value="Genomic_DNA"/>
</dbReference>